<keyword evidence="17" id="KW-1185">Reference proteome</keyword>
<evidence type="ECO:0000256" key="10">
    <source>
        <dbReference type="ARBA" id="ARBA00031484"/>
    </source>
</evidence>
<keyword evidence="4" id="KW-0997">Cell inner membrane</keyword>
<dbReference type="OrthoDB" id="9768393at2"/>
<reference evidence="16 17" key="1">
    <citation type="submission" date="2018-05" db="EMBL/GenBank/DDBJ databases">
        <title>Genomic Encyclopedia of Type Strains, Phase IV (KMG-IV): sequencing the most valuable type-strain genomes for metagenomic binning, comparative biology and taxonomic classification.</title>
        <authorList>
            <person name="Goeker M."/>
        </authorList>
    </citation>
    <scope>NUCLEOTIDE SEQUENCE [LARGE SCALE GENOMIC DNA]</scope>
    <source>
        <strain evidence="16 17">DSM 16791</strain>
    </source>
</reference>
<dbReference type="InterPro" id="IPR046357">
    <property type="entry name" value="PPIase_dom_sf"/>
</dbReference>
<dbReference type="InterPro" id="IPR052029">
    <property type="entry name" value="PpiD_chaperone"/>
</dbReference>
<comment type="subcellular location">
    <subcellularLocation>
        <location evidence="1">Cell inner membrane</location>
        <topology evidence="1">Single-pass type II membrane protein</topology>
        <orientation evidence="1">Periplasmic side</orientation>
    </subcellularLocation>
</comment>
<evidence type="ECO:0000256" key="8">
    <source>
        <dbReference type="ARBA" id="ARBA00023186"/>
    </source>
</evidence>
<evidence type="ECO:0000256" key="3">
    <source>
        <dbReference type="ARBA" id="ARBA00022475"/>
    </source>
</evidence>
<evidence type="ECO:0000256" key="12">
    <source>
        <dbReference type="ARBA" id="ARBA00040743"/>
    </source>
</evidence>
<dbReference type="SUPFAM" id="SSF54534">
    <property type="entry name" value="FKBP-like"/>
    <property type="match status" value="1"/>
</dbReference>
<dbReference type="GO" id="GO:0003755">
    <property type="term" value="F:peptidyl-prolyl cis-trans isomerase activity"/>
    <property type="evidence" value="ECO:0007669"/>
    <property type="project" value="InterPro"/>
</dbReference>
<feature type="transmembrane region" description="Helical" evidence="14">
    <location>
        <begin position="12"/>
        <end position="31"/>
    </location>
</feature>
<evidence type="ECO:0000256" key="4">
    <source>
        <dbReference type="ARBA" id="ARBA00022519"/>
    </source>
</evidence>
<evidence type="ECO:0000313" key="17">
    <source>
        <dbReference type="Proteomes" id="UP000246352"/>
    </source>
</evidence>
<evidence type="ECO:0000256" key="7">
    <source>
        <dbReference type="ARBA" id="ARBA00023136"/>
    </source>
</evidence>
<organism evidence="16 17">
    <name type="scientific">Hoeflea marina</name>
    <dbReference type="NCBI Taxonomy" id="274592"/>
    <lineage>
        <taxon>Bacteria</taxon>
        <taxon>Pseudomonadati</taxon>
        <taxon>Pseudomonadota</taxon>
        <taxon>Alphaproteobacteria</taxon>
        <taxon>Hyphomicrobiales</taxon>
        <taxon>Rhizobiaceae</taxon>
        <taxon>Hoeflea</taxon>
    </lineage>
</organism>
<name>A0A317PSJ0_9HYPH</name>
<dbReference type="InterPro" id="IPR027304">
    <property type="entry name" value="Trigger_fact/SurA_dom_sf"/>
</dbReference>
<dbReference type="SUPFAM" id="SSF109998">
    <property type="entry name" value="Triger factor/SurA peptide-binding domain-like"/>
    <property type="match status" value="1"/>
</dbReference>
<keyword evidence="16" id="KW-0413">Isomerase</keyword>
<proteinExistence type="inferred from homology"/>
<dbReference type="AlphaFoldDB" id="A0A317PSJ0"/>
<evidence type="ECO:0000313" key="16">
    <source>
        <dbReference type="EMBL" id="PWW03705.1"/>
    </source>
</evidence>
<protein>
    <recommendedName>
        <fullName evidence="2">Parvulin-like PPIase</fullName>
    </recommendedName>
    <alternativeName>
        <fullName evidence="9">Peptidyl-prolyl cis-trans isomerase plp</fullName>
    </alternativeName>
    <alternativeName>
        <fullName evidence="12">Periplasmic chaperone PpiD</fullName>
    </alternativeName>
    <alternativeName>
        <fullName evidence="13">Periplasmic folding chaperone</fullName>
    </alternativeName>
    <alternativeName>
        <fullName evidence="10">Rotamase plp</fullName>
    </alternativeName>
</protein>
<keyword evidence="5 14" id="KW-0812">Transmembrane</keyword>
<evidence type="ECO:0000256" key="5">
    <source>
        <dbReference type="ARBA" id="ARBA00022692"/>
    </source>
</evidence>
<dbReference type="Proteomes" id="UP000246352">
    <property type="component" value="Unassembled WGS sequence"/>
</dbReference>
<dbReference type="PANTHER" id="PTHR47529">
    <property type="entry name" value="PEPTIDYL-PROLYL CIS-TRANS ISOMERASE D"/>
    <property type="match status" value="1"/>
</dbReference>
<dbReference type="Pfam" id="PF13624">
    <property type="entry name" value="SurA_N_3"/>
    <property type="match status" value="1"/>
</dbReference>
<evidence type="ECO:0000256" key="14">
    <source>
        <dbReference type="SAM" id="Phobius"/>
    </source>
</evidence>
<evidence type="ECO:0000256" key="2">
    <source>
        <dbReference type="ARBA" id="ARBA00018370"/>
    </source>
</evidence>
<evidence type="ECO:0000256" key="1">
    <source>
        <dbReference type="ARBA" id="ARBA00004382"/>
    </source>
</evidence>
<dbReference type="PANTHER" id="PTHR47529:SF1">
    <property type="entry name" value="PERIPLASMIC CHAPERONE PPID"/>
    <property type="match status" value="1"/>
</dbReference>
<keyword evidence="6 14" id="KW-1133">Transmembrane helix</keyword>
<sequence length="629" mass="67416">MLDLLRRAAQGWVAKFLLVLLVASFGVWGISGSLFSGIGTSVITAGDTEVTPNEYRLAYDRQMAAVGRQLGTQLTTEQARAFGIQNQVTSQLVAGAVLDEQSREMNLGLSKDRLASLVATDPSFHDFNGRFDRGNFQRVLRSVGMSEEDYLKSRSQVAVRTQIIEAASDGLKAPDTLLAALAQHQSETRDVDFLLITPDVLGPIAPADDAALQSYFEANKASYAAPEYRKITYVKLQSEDIADPSSITDEAVRADYDAHLAKYRIDGARTVDQLVFADRAAADAAASRLASGTSFDELAAEQGKSAADIRIGEFTQATAPDKAIGDAAFAINEAGGVSPVIDGAFGPVIIRVSAVKPESVQGFEDVEAELRKELALIAANEQLLNVHDGYEDARAGGMTMEEAAASQKLKTVTVDAVDRKAQAPDGTVLKDLPESQALLSEAFESDIGVETPPINMGSEGFLWFEVVDIIEARDRTLDEVRDQVAADWLRQETARALDAKADDLKTRVANGETLETVAAELGIAVESKQRLKRGDSDAVLGESAVAAAFGGGNGHSGVVADAQGDNRILFKVKAVDNAESVTADSVPEEQRTQISQRIGDDLLDQLVAELRATYRISVNQTLMDNSLAF</sequence>
<comment type="caution">
    <text evidence="16">The sequence shown here is derived from an EMBL/GenBank/DDBJ whole genome shotgun (WGS) entry which is preliminary data.</text>
</comment>
<dbReference type="Pfam" id="PF13145">
    <property type="entry name" value="Rotamase_2"/>
    <property type="match status" value="1"/>
</dbReference>
<dbReference type="Gene3D" id="3.10.50.40">
    <property type="match status" value="1"/>
</dbReference>
<evidence type="ECO:0000259" key="15">
    <source>
        <dbReference type="Pfam" id="PF13145"/>
    </source>
</evidence>
<dbReference type="InterPro" id="IPR000297">
    <property type="entry name" value="PPIase_PpiC"/>
</dbReference>
<evidence type="ECO:0000256" key="6">
    <source>
        <dbReference type="ARBA" id="ARBA00022989"/>
    </source>
</evidence>
<dbReference type="EMBL" id="QGTR01000001">
    <property type="protein sequence ID" value="PWW03705.1"/>
    <property type="molecule type" value="Genomic_DNA"/>
</dbReference>
<comment type="similarity">
    <text evidence="11">Belongs to the PpiD chaperone family.</text>
</comment>
<keyword evidence="8" id="KW-0143">Chaperone</keyword>
<dbReference type="RefSeq" id="WP_110030228.1">
    <property type="nucleotide sequence ID" value="NZ_QGTR01000001.1"/>
</dbReference>
<evidence type="ECO:0000256" key="13">
    <source>
        <dbReference type="ARBA" id="ARBA00042775"/>
    </source>
</evidence>
<feature type="domain" description="PpiC" evidence="15">
    <location>
        <begin position="247"/>
        <end position="367"/>
    </location>
</feature>
<gene>
    <name evidence="16" type="ORF">DFR52_101391</name>
</gene>
<evidence type="ECO:0000256" key="9">
    <source>
        <dbReference type="ARBA" id="ARBA00030642"/>
    </source>
</evidence>
<evidence type="ECO:0000256" key="11">
    <source>
        <dbReference type="ARBA" id="ARBA00038408"/>
    </source>
</evidence>
<accession>A0A317PSJ0</accession>
<keyword evidence="7 14" id="KW-0472">Membrane</keyword>
<dbReference type="GO" id="GO:0005886">
    <property type="term" value="C:plasma membrane"/>
    <property type="evidence" value="ECO:0007669"/>
    <property type="project" value="UniProtKB-SubCell"/>
</dbReference>
<keyword evidence="3" id="KW-1003">Cell membrane</keyword>